<dbReference type="STRING" id="229921.ADN01_08495"/>
<dbReference type="Proteomes" id="UP000050501">
    <property type="component" value="Unassembled WGS sequence"/>
</dbReference>
<proteinExistence type="inferred from homology"/>
<keyword evidence="3" id="KW-1003">Cell membrane</keyword>
<evidence type="ECO:0000256" key="5">
    <source>
        <dbReference type="ARBA" id="ARBA00022960"/>
    </source>
</evidence>
<dbReference type="OrthoDB" id="166819at2"/>
<dbReference type="InterPro" id="IPR007227">
    <property type="entry name" value="Cell_shape_determining_MreD"/>
</dbReference>
<sequence length="166" mass="18124">MDYLLALPVFAFLLMLQTAVISRLQLLHGAADIILLVVAAWALQERVRSGWIWAVVAGVLVTAVTALPLFIPLAGYLLVTVLARILQRRVWKVPILTMFIVAFFGTMGYQFLSLVALKATGVPLGWLESVTNVIMPSALLNLLFALPVYALVSDLAHSVHASEVDE</sequence>
<dbReference type="GO" id="GO:0008360">
    <property type="term" value="P:regulation of cell shape"/>
    <property type="evidence" value="ECO:0007669"/>
    <property type="project" value="UniProtKB-KW"/>
</dbReference>
<keyword evidence="7 8" id="KW-0472">Membrane</keyword>
<keyword evidence="5" id="KW-0133">Cell shape</keyword>
<evidence type="ECO:0000256" key="7">
    <source>
        <dbReference type="ARBA" id="ARBA00023136"/>
    </source>
</evidence>
<comment type="subcellular location">
    <subcellularLocation>
        <location evidence="1">Cell membrane</location>
        <topology evidence="1">Multi-pass membrane protein</topology>
    </subcellularLocation>
</comment>
<dbReference type="EMBL" id="LGCM01000031">
    <property type="protein sequence ID" value="KPL83524.1"/>
    <property type="molecule type" value="Genomic_DNA"/>
</dbReference>
<comment type="similarity">
    <text evidence="2">Belongs to the MreD family.</text>
</comment>
<evidence type="ECO:0000256" key="4">
    <source>
        <dbReference type="ARBA" id="ARBA00022692"/>
    </source>
</evidence>
<organism evidence="9 10">
    <name type="scientific">Levilinea saccharolytica</name>
    <dbReference type="NCBI Taxonomy" id="229921"/>
    <lineage>
        <taxon>Bacteria</taxon>
        <taxon>Bacillati</taxon>
        <taxon>Chloroflexota</taxon>
        <taxon>Anaerolineae</taxon>
        <taxon>Anaerolineales</taxon>
        <taxon>Anaerolineaceae</taxon>
        <taxon>Levilinea</taxon>
    </lineage>
</organism>
<keyword evidence="6 8" id="KW-1133">Transmembrane helix</keyword>
<feature type="transmembrane region" description="Helical" evidence="8">
    <location>
        <begin position="132"/>
        <end position="152"/>
    </location>
</feature>
<dbReference type="RefSeq" id="WP_062418687.1">
    <property type="nucleotide sequence ID" value="NZ_DF967974.1"/>
</dbReference>
<feature type="transmembrane region" description="Helical" evidence="8">
    <location>
        <begin position="51"/>
        <end position="79"/>
    </location>
</feature>
<evidence type="ECO:0000256" key="2">
    <source>
        <dbReference type="ARBA" id="ARBA00007776"/>
    </source>
</evidence>
<keyword evidence="10" id="KW-1185">Reference proteome</keyword>
<accession>A0A0P6XW56</accession>
<name>A0A0P6XW56_9CHLR</name>
<feature type="transmembrane region" description="Helical" evidence="8">
    <location>
        <begin position="91"/>
        <end position="112"/>
    </location>
</feature>
<reference evidence="9 10" key="1">
    <citation type="submission" date="2015-07" db="EMBL/GenBank/DDBJ databases">
        <title>Genome sequence of Levilinea saccharolytica DSM 16555.</title>
        <authorList>
            <person name="Hemp J."/>
            <person name="Ward L.M."/>
            <person name="Pace L.A."/>
            <person name="Fischer W.W."/>
        </authorList>
    </citation>
    <scope>NUCLEOTIDE SEQUENCE [LARGE SCALE GENOMIC DNA]</scope>
    <source>
        <strain evidence="9 10">KIBI-1</strain>
    </source>
</reference>
<keyword evidence="4 8" id="KW-0812">Transmembrane</keyword>
<evidence type="ECO:0000256" key="8">
    <source>
        <dbReference type="SAM" id="Phobius"/>
    </source>
</evidence>
<gene>
    <name evidence="9" type="ORF">ADN01_08495</name>
</gene>
<dbReference type="GO" id="GO:0005886">
    <property type="term" value="C:plasma membrane"/>
    <property type="evidence" value="ECO:0007669"/>
    <property type="project" value="UniProtKB-SubCell"/>
</dbReference>
<evidence type="ECO:0000256" key="3">
    <source>
        <dbReference type="ARBA" id="ARBA00022475"/>
    </source>
</evidence>
<evidence type="ECO:0000256" key="1">
    <source>
        <dbReference type="ARBA" id="ARBA00004651"/>
    </source>
</evidence>
<evidence type="ECO:0000256" key="6">
    <source>
        <dbReference type="ARBA" id="ARBA00022989"/>
    </source>
</evidence>
<protein>
    <submittedName>
        <fullName evidence="9">Uncharacterized protein</fullName>
    </submittedName>
</protein>
<dbReference type="NCBIfam" id="TIGR03426">
    <property type="entry name" value="shape_MreD"/>
    <property type="match status" value="1"/>
</dbReference>
<comment type="caution">
    <text evidence="9">The sequence shown here is derived from an EMBL/GenBank/DDBJ whole genome shotgun (WGS) entry which is preliminary data.</text>
</comment>
<evidence type="ECO:0000313" key="10">
    <source>
        <dbReference type="Proteomes" id="UP000050501"/>
    </source>
</evidence>
<evidence type="ECO:0000313" key="9">
    <source>
        <dbReference type="EMBL" id="KPL83524.1"/>
    </source>
</evidence>
<dbReference type="AlphaFoldDB" id="A0A0P6XW56"/>